<organism evidence="2 3">
    <name type="scientific">Promicromonospora umidemergens</name>
    <dbReference type="NCBI Taxonomy" id="629679"/>
    <lineage>
        <taxon>Bacteria</taxon>
        <taxon>Bacillati</taxon>
        <taxon>Actinomycetota</taxon>
        <taxon>Actinomycetes</taxon>
        <taxon>Micrococcales</taxon>
        <taxon>Promicromonosporaceae</taxon>
        <taxon>Promicromonospora</taxon>
    </lineage>
</organism>
<protein>
    <recommendedName>
        <fullName evidence="4">Lipoprotein</fullName>
    </recommendedName>
</protein>
<evidence type="ECO:0000313" key="2">
    <source>
        <dbReference type="EMBL" id="GAA4686384.1"/>
    </source>
</evidence>
<evidence type="ECO:0000313" key="3">
    <source>
        <dbReference type="Proteomes" id="UP001500843"/>
    </source>
</evidence>
<evidence type="ECO:0008006" key="4">
    <source>
        <dbReference type="Google" id="ProtNLM"/>
    </source>
</evidence>
<reference evidence="3" key="1">
    <citation type="journal article" date="2019" name="Int. J. Syst. Evol. Microbiol.">
        <title>The Global Catalogue of Microorganisms (GCM) 10K type strain sequencing project: providing services to taxonomists for standard genome sequencing and annotation.</title>
        <authorList>
            <consortium name="The Broad Institute Genomics Platform"/>
            <consortium name="The Broad Institute Genome Sequencing Center for Infectious Disease"/>
            <person name="Wu L."/>
            <person name="Ma J."/>
        </authorList>
    </citation>
    <scope>NUCLEOTIDE SEQUENCE [LARGE SCALE GENOMIC DNA]</scope>
    <source>
        <strain evidence="3">JCM 17975</strain>
    </source>
</reference>
<dbReference type="RefSeq" id="WP_253872098.1">
    <property type="nucleotide sequence ID" value="NZ_BAABHM010000002.1"/>
</dbReference>
<feature type="region of interest" description="Disordered" evidence="1">
    <location>
        <begin position="174"/>
        <end position="193"/>
    </location>
</feature>
<sequence length="193" mass="19525">MTLRGSETPDAEFGRLPRDRSIDGPISGQGTDLTGLTGLAGHAGRRAHVGGRSGAAVLGVGLCLSGLLAACSGGADGAEATQAVRLVVPDANIREPADPCSGARAFRYAHPEAAFEVLADGAVLAAGALPEGRAEKAFSIDLGSDRQPTVCVMSLDVPASIDLSDAELMIGEHGPVPIDPNPALDDVPEAVLR</sequence>
<keyword evidence="3" id="KW-1185">Reference proteome</keyword>
<gene>
    <name evidence="2" type="ORF">GCM10023198_00720</name>
</gene>
<dbReference type="EMBL" id="BAABHM010000002">
    <property type="protein sequence ID" value="GAA4686384.1"/>
    <property type="molecule type" value="Genomic_DNA"/>
</dbReference>
<evidence type="ECO:0000256" key="1">
    <source>
        <dbReference type="SAM" id="MobiDB-lite"/>
    </source>
</evidence>
<proteinExistence type="predicted"/>
<dbReference type="Proteomes" id="UP001500843">
    <property type="component" value="Unassembled WGS sequence"/>
</dbReference>
<accession>A0ABP8WEP1</accession>
<comment type="caution">
    <text evidence="2">The sequence shown here is derived from an EMBL/GenBank/DDBJ whole genome shotgun (WGS) entry which is preliminary data.</text>
</comment>
<feature type="compositionally biased region" description="Basic and acidic residues" evidence="1">
    <location>
        <begin position="12"/>
        <end position="22"/>
    </location>
</feature>
<feature type="region of interest" description="Disordered" evidence="1">
    <location>
        <begin position="1"/>
        <end position="30"/>
    </location>
</feature>
<name>A0ABP8WEP1_9MICO</name>